<accession>A0ABP6ZVJ1</accession>
<evidence type="ECO:0000256" key="2">
    <source>
        <dbReference type="ARBA" id="ARBA00022679"/>
    </source>
</evidence>
<keyword evidence="5" id="KW-1185">Reference proteome</keyword>
<sequence length="366" mass="38349">MPTTLIVTNDFPPRIGGIERFVEQVCDFCDGDVAVLTSREPGSAVADARRAYEVVRAGTVLLPTPSVARQAAGLLRRSGATRVVFGAAAPLGLLAGGLRRAGARRIVALSHGHETWWAQVPGGRTLLRRIAAEVDALTTISDYTAGRIAPVLSAGDRAKLSPLPPPVDTDYFVPRPAAGPAAPRRCVAVGRLVRRKGVDTLIRAWPDVRRRVPGAELVVVGDGPERRRLTDLASRLAPGAVTFTGGLDRAGVREQLWGADVFALPMRVRLGGLDAEGLGLAALEAAACGLPAVVGDSGGAPETVRDGESGFVVPPEDPPRLTERLVTLLGDGALARTMGVCGRAYVVAGFGAAAGRDRLRRLLELD</sequence>
<dbReference type="Gene3D" id="3.40.50.2000">
    <property type="entry name" value="Glycogen Phosphorylase B"/>
    <property type="match status" value="2"/>
</dbReference>
<proteinExistence type="predicted"/>
<dbReference type="InterPro" id="IPR050194">
    <property type="entry name" value="Glycosyltransferase_grp1"/>
</dbReference>
<evidence type="ECO:0000259" key="3">
    <source>
        <dbReference type="Pfam" id="PF13439"/>
    </source>
</evidence>
<keyword evidence="1" id="KW-0328">Glycosyltransferase</keyword>
<evidence type="ECO:0000313" key="4">
    <source>
        <dbReference type="EMBL" id="GAA3618410.1"/>
    </source>
</evidence>
<dbReference type="EMBL" id="BAABAB010000014">
    <property type="protein sequence ID" value="GAA3618410.1"/>
    <property type="molecule type" value="Genomic_DNA"/>
</dbReference>
<feature type="domain" description="Glycosyltransferase subfamily 4-like N-terminal" evidence="3">
    <location>
        <begin position="15"/>
        <end position="170"/>
    </location>
</feature>
<reference evidence="5" key="1">
    <citation type="journal article" date="2019" name="Int. J. Syst. Evol. Microbiol.">
        <title>The Global Catalogue of Microorganisms (GCM) 10K type strain sequencing project: providing services to taxonomists for standard genome sequencing and annotation.</title>
        <authorList>
            <consortium name="The Broad Institute Genomics Platform"/>
            <consortium name="The Broad Institute Genome Sequencing Center for Infectious Disease"/>
            <person name="Wu L."/>
            <person name="Ma J."/>
        </authorList>
    </citation>
    <scope>NUCLEOTIDE SEQUENCE [LARGE SCALE GENOMIC DNA]</scope>
    <source>
        <strain evidence="5">JCM 16929</strain>
    </source>
</reference>
<evidence type="ECO:0000313" key="5">
    <source>
        <dbReference type="Proteomes" id="UP001501490"/>
    </source>
</evidence>
<name>A0ABP6ZVJ1_9ACTN</name>
<protein>
    <submittedName>
        <fullName evidence="4">Glycosyltransferase family 4 protein</fullName>
    </submittedName>
</protein>
<comment type="caution">
    <text evidence="4">The sequence shown here is derived from an EMBL/GenBank/DDBJ whole genome shotgun (WGS) entry which is preliminary data.</text>
</comment>
<keyword evidence="2" id="KW-0808">Transferase</keyword>
<dbReference type="CDD" id="cd03801">
    <property type="entry name" value="GT4_PimA-like"/>
    <property type="match status" value="1"/>
</dbReference>
<dbReference type="PANTHER" id="PTHR45947">
    <property type="entry name" value="SULFOQUINOVOSYL TRANSFERASE SQD2"/>
    <property type="match status" value="1"/>
</dbReference>
<dbReference type="InterPro" id="IPR028098">
    <property type="entry name" value="Glyco_trans_4-like_N"/>
</dbReference>
<dbReference type="Pfam" id="PF13692">
    <property type="entry name" value="Glyco_trans_1_4"/>
    <property type="match status" value="1"/>
</dbReference>
<dbReference type="SUPFAM" id="SSF53756">
    <property type="entry name" value="UDP-Glycosyltransferase/glycogen phosphorylase"/>
    <property type="match status" value="1"/>
</dbReference>
<dbReference type="RefSeq" id="WP_344804143.1">
    <property type="nucleotide sequence ID" value="NZ_BAABAB010000014.1"/>
</dbReference>
<dbReference type="PANTHER" id="PTHR45947:SF3">
    <property type="entry name" value="SULFOQUINOVOSYL TRANSFERASE SQD2"/>
    <property type="match status" value="1"/>
</dbReference>
<dbReference type="Proteomes" id="UP001501490">
    <property type="component" value="Unassembled WGS sequence"/>
</dbReference>
<gene>
    <name evidence="4" type="ORF">GCM10022236_20900</name>
</gene>
<dbReference type="Pfam" id="PF13439">
    <property type="entry name" value="Glyco_transf_4"/>
    <property type="match status" value="1"/>
</dbReference>
<evidence type="ECO:0000256" key="1">
    <source>
        <dbReference type="ARBA" id="ARBA00022676"/>
    </source>
</evidence>
<organism evidence="4 5">
    <name type="scientific">Microlunatus ginsengisoli</name>
    <dbReference type="NCBI Taxonomy" id="363863"/>
    <lineage>
        <taxon>Bacteria</taxon>
        <taxon>Bacillati</taxon>
        <taxon>Actinomycetota</taxon>
        <taxon>Actinomycetes</taxon>
        <taxon>Propionibacteriales</taxon>
        <taxon>Propionibacteriaceae</taxon>
        <taxon>Microlunatus</taxon>
    </lineage>
</organism>